<dbReference type="AlphaFoldDB" id="A0A1S2NCG3"/>
<dbReference type="FunFam" id="1.10.8.350:FF:000001">
    <property type="entry name" value="Lytic murein transglycosylase B"/>
    <property type="match status" value="1"/>
</dbReference>
<dbReference type="EMBL" id="JRYB01000001">
    <property type="protein sequence ID" value="OIJ42490.1"/>
    <property type="molecule type" value="Genomic_DNA"/>
</dbReference>
<dbReference type="InterPro" id="IPR023346">
    <property type="entry name" value="Lysozyme-like_dom_sf"/>
</dbReference>
<dbReference type="InterPro" id="IPR031304">
    <property type="entry name" value="SLT_2"/>
</dbReference>
<reference evidence="4 5" key="1">
    <citation type="submission" date="2014-10" db="EMBL/GenBank/DDBJ databases">
        <authorList>
            <person name="Seo M.-J."/>
            <person name="Seok Y.J."/>
            <person name="Cha I.-T."/>
        </authorList>
    </citation>
    <scope>NUCLEOTIDE SEQUENCE [LARGE SCALE GENOMIC DNA]</scope>
    <source>
        <strain evidence="4 5">NEU</strain>
    </source>
</reference>
<proteinExistence type="predicted"/>
<organism evidence="4 5">
    <name type="scientific">Massilia timonae</name>
    <dbReference type="NCBI Taxonomy" id="47229"/>
    <lineage>
        <taxon>Bacteria</taxon>
        <taxon>Pseudomonadati</taxon>
        <taxon>Pseudomonadota</taxon>
        <taxon>Betaproteobacteria</taxon>
        <taxon>Burkholderiales</taxon>
        <taxon>Oxalobacteraceae</taxon>
        <taxon>Telluria group</taxon>
        <taxon>Massilia</taxon>
    </lineage>
</organism>
<feature type="signal peptide" evidence="2">
    <location>
        <begin position="1"/>
        <end position="23"/>
    </location>
</feature>
<dbReference type="NCBIfam" id="TIGR02282">
    <property type="entry name" value="MltB"/>
    <property type="match status" value="1"/>
</dbReference>
<feature type="active site" evidence="1">
    <location>
        <position position="147"/>
    </location>
</feature>
<gene>
    <name evidence="4" type="primary">mltB</name>
    <name evidence="4" type="ORF">LO55_33</name>
</gene>
<feature type="domain" description="Transglycosylase SLT" evidence="3">
    <location>
        <begin position="53"/>
        <end position="352"/>
    </location>
</feature>
<dbReference type="SUPFAM" id="SSF53955">
    <property type="entry name" value="Lysozyme-like"/>
    <property type="match status" value="1"/>
</dbReference>
<protein>
    <submittedName>
        <fullName evidence="4">Lytic murein transglycosylase B</fullName>
    </submittedName>
</protein>
<evidence type="ECO:0000259" key="3">
    <source>
        <dbReference type="Pfam" id="PF13406"/>
    </source>
</evidence>
<comment type="caution">
    <text evidence="4">The sequence shown here is derived from an EMBL/GenBank/DDBJ whole genome shotgun (WGS) entry which is preliminary data.</text>
</comment>
<dbReference type="PANTHER" id="PTHR30163:SF9">
    <property type="entry name" value="MEMBRANE-BOUND LYTIC MUREIN TRANSGLYCOSYLASE B"/>
    <property type="match status" value="1"/>
</dbReference>
<sequence length="361" mass="39413">MKSIAILFSALALAAGAHGDALAAPQTTSTQAAMTLAADQDPEHVNFVEWLPVREFIEEMVTQHGFEREALHTLFGQVRFIDRAVQLVKPAPPGKPKNWQAYSARFIEPIRIRAGVRFWNENADALARAEAAYGVPAEIIVGIIGIETIYGRDTGKFRVLDSLTTLAFAYPEAPNQAARKAFFREELANTLVLARERGYDPFSLLGSFAGAVGMPQFMPSNILKYGVDFDSDGRVDLRGSATDAIGSVANFLVQHGWNAEHRGPTVFAADVSPARAWEGLLGRGLEATLRPEELREAGVSTGTALPGDRLYGLIDLQNGAEATEYWVANDNFYAITKYNRSYFYAMSVVDLGRAVRAARPG</sequence>
<evidence type="ECO:0000313" key="4">
    <source>
        <dbReference type="EMBL" id="OIJ42490.1"/>
    </source>
</evidence>
<dbReference type="InterPro" id="IPR043426">
    <property type="entry name" value="MltB-like"/>
</dbReference>
<dbReference type="GO" id="GO:0009253">
    <property type="term" value="P:peptidoglycan catabolic process"/>
    <property type="evidence" value="ECO:0007669"/>
    <property type="project" value="TreeGrafter"/>
</dbReference>
<dbReference type="GO" id="GO:0008933">
    <property type="term" value="F:peptidoglycan lytic transglycosylase activity"/>
    <property type="evidence" value="ECO:0007669"/>
    <property type="project" value="TreeGrafter"/>
</dbReference>
<accession>A0A1S2NCG3</accession>
<evidence type="ECO:0000256" key="2">
    <source>
        <dbReference type="SAM" id="SignalP"/>
    </source>
</evidence>
<keyword evidence="2" id="KW-0732">Signal</keyword>
<dbReference type="Pfam" id="PF13406">
    <property type="entry name" value="SLT_2"/>
    <property type="match status" value="1"/>
</dbReference>
<dbReference type="PANTHER" id="PTHR30163">
    <property type="entry name" value="MEMBRANE-BOUND LYTIC MUREIN TRANSGLYCOSYLASE B"/>
    <property type="match status" value="1"/>
</dbReference>
<dbReference type="CDD" id="cd13399">
    <property type="entry name" value="Slt35-like"/>
    <property type="match status" value="1"/>
</dbReference>
<evidence type="ECO:0000256" key="1">
    <source>
        <dbReference type="PIRSR" id="PIRSR611757-1"/>
    </source>
</evidence>
<dbReference type="RefSeq" id="WP_071359976.1">
    <property type="nucleotide sequence ID" value="NZ_JRYB01000001.1"/>
</dbReference>
<name>A0A1S2NCG3_9BURK</name>
<feature type="chain" id="PRO_5010295130" evidence="2">
    <location>
        <begin position="24"/>
        <end position="361"/>
    </location>
</feature>
<dbReference type="Gene3D" id="1.10.530.10">
    <property type="match status" value="1"/>
</dbReference>
<dbReference type="Proteomes" id="UP000180246">
    <property type="component" value="Unassembled WGS sequence"/>
</dbReference>
<evidence type="ECO:0000313" key="5">
    <source>
        <dbReference type="Proteomes" id="UP000180246"/>
    </source>
</evidence>
<dbReference type="InterPro" id="IPR011757">
    <property type="entry name" value="Lytic_transglycosylase_MltB"/>
</dbReference>
<dbReference type="Gene3D" id="1.10.8.350">
    <property type="entry name" value="Bacterial muramidase"/>
    <property type="match status" value="1"/>
</dbReference>